<dbReference type="InterPro" id="IPR001232">
    <property type="entry name" value="SKP1-like"/>
</dbReference>
<evidence type="ECO:0000256" key="4">
    <source>
        <dbReference type="PIRNR" id="PIRNR028729"/>
    </source>
</evidence>
<evidence type="ECO:0000259" key="6">
    <source>
        <dbReference type="Pfam" id="PF01466"/>
    </source>
</evidence>
<dbReference type="Proteomes" id="UP000479710">
    <property type="component" value="Unassembled WGS sequence"/>
</dbReference>
<evidence type="ECO:0000313" key="9">
    <source>
        <dbReference type="Proteomes" id="UP000479710"/>
    </source>
</evidence>
<comment type="function">
    <text evidence="4">Involved in ubiquitination and subsequent proteasomal degradation of target proteins. Together with CUL1, RBX1 and a F-box protein, it forms a SCF E3 ubiquitin ligase complex. The functional specificity of this complex depends on the type of F-box protein. In the SCF complex, it serves as an adapter that links the F-box protein to CUL1.</text>
</comment>
<evidence type="ECO:0000256" key="2">
    <source>
        <dbReference type="ARBA" id="ARBA00009993"/>
    </source>
</evidence>
<evidence type="ECO:0000256" key="5">
    <source>
        <dbReference type="SAM" id="MobiDB-lite"/>
    </source>
</evidence>
<dbReference type="InterPro" id="IPR036296">
    <property type="entry name" value="SKP1-like_dim_sf"/>
</dbReference>
<dbReference type="InterPro" id="IPR016073">
    <property type="entry name" value="Skp1_comp_POZ"/>
</dbReference>
<evidence type="ECO:0000256" key="1">
    <source>
        <dbReference type="ARBA" id="ARBA00004906"/>
    </source>
</evidence>
<dbReference type="PIRSF" id="PIRSF028729">
    <property type="entry name" value="E3_ubiquit_lig_SCF_Skp"/>
    <property type="match status" value="1"/>
</dbReference>
<protein>
    <recommendedName>
        <fullName evidence="4">SKP1-like protein</fullName>
    </recommendedName>
</protein>
<organism evidence="8 9">
    <name type="scientific">Oryza meyeriana var. granulata</name>
    <dbReference type="NCBI Taxonomy" id="110450"/>
    <lineage>
        <taxon>Eukaryota</taxon>
        <taxon>Viridiplantae</taxon>
        <taxon>Streptophyta</taxon>
        <taxon>Embryophyta</taxon>
        <taxon>Tracheophyta</taxon>
        <taxon>Spermatophyta</taxon>
        <taxon>Magnoliopsida</taxon>
        <taxon>Liliopsida</taxon>
        <taxon>Poales</taxon>
        <taxon>Poaceae</taxon>
        <taxon>BOP clade</taxon>
        <taxon>Oryzoideae</taxon>
        <taxon>Oryzeae</taxon>
        <taxon>Oryzinae</taxon>
        <taxon>Oryza</taxon>
        <taxon>Oryza meyeriana</taxon>
    </lineage>
</organism>
<reference evidence="8 9" key="1">
    <citation type="submission" date="2019-11" db="EMBL/GenBank/DDBJ databases">
        <title>Whole genome sequence of Oryza granulata.</title>
        <authorList>
            <person name="Li W."/>
        </authorList>
    </citation>
    <scope>NUCLEOTIDE SEQUENCE [LARGE SCALE GENOMIC DNA]</scope>
    <source>
        <strain evidence="9">cv. Menghai</strain>
        <tissue evidence="8">Leaf</tissue>
    </source>
</reference>
<dbReference type="PANTHER" id="PTHR11165">
    <property type="entry name" value="SKP1"/>
    <property type="match status" value="1"/>
</dbReference>
<feature type="region of interest" description="Disordered" evidence="5">
    <location>
        <begin position="1"/>
        <end position="21"/>
    </location>
</feature>
<evidence type="ECO:0000259" key="7">
    <source>
        <dbReference type="Pfam" id="PF03931"/>
    </source>
</evidence>
<name>A0A6G1DAL5_9ORYZ</name>
<keyword evidence="3 4" id="KW-0833">Ubl conjugation pathway</keyword>
<dbReference type="GO" id="GO:0009867">
    <property type="term" value="P:jasmonic acid mediated signaling pathway"/>
    <property type="evidence" value="ECO:0007669"/>
    <property type="project" value="UniProtKB-ARBA"/>
</dbReference>
<feature type="domain" description="SKP1 component dimerisation" evidence="6">
    <location>
        <begin position="94"/>
        <end position="140"/>
    </location>
</feature>
<dbReference type="GO" id="GO:0016567">
    <property type="term" value="P:protein ubiquitination"/>
    <property type="evidence" value="ECO:0007669"/>
    <property type="project" value="UniProtKB-UniRule"/>
</dbReference>
<dbReference type="SUPFAM" id="SSF81382">
    <property type="entry name" value="Skp1 dimerisation domain-like"/>
    <property type="match status" value="1"/>
</dbReference>
<dbReference type="Pfam" id="PF03931">
    <property type="entry name" value="Skp1_POZ"/>
    <property type="match status" value="1"/>
</dbReference>
<feature type="compositionally biased region" description="Polar residues" evidence="5">
    <location>
        <begin position="1"/>
        <end position="13"/>
    </location>
</feature>
<comment type="subunit">
    <text evidence="4">Part of a SCF (SKP1-cullin-F-box) protein ligase complex.</text>
</comment>
<dbReference type="Pfam" id="PF01466">
    <property type="entry name" value="Skp1"/>
    <property type="match status" value="1"/>
</dbReference>
<dbReference type="InterPro" id="IPR016072">
    <property type="entry name" value="Skp1_comp_dimer"/>
</dbReference>
<sequence>MAVATTERTSSGDTEPAKKTVDLVSNEGERKVPLPNINSAILTRVIDYCVRHAAVAASMDDDGLERFDDDFLSGVDQDTPFDLLLAANYLQVNGLLDLTCMKVAGMMKGKTPEQIWETFHIVNDLTPEEENEIRREISWAFD</sequence>
<comment type="caution">
    <text evidence="8">The sequence shown here is derived from an EMBL/GenBank/DDBJ whole genome shotgun (WGS) entry which is preliminary data.</text>
</comment>
<dbReference type="EMBL" id="SPHZ02000006">
    <property type="protein sequence ID" value="KAF0909805.1"/>
    <property type="molecule type" value="Genomic_DNA"/>
</dbReference>
<evidence type="ECO:0000256" key="3">
    <source>
        <dbReference type="ARBA" id="ARBA00022786"/>
    </source>
</evidence>
<gene>
    <name evidence="8" type="ORF">E2562_000125</name>
</gene>
<evidence type="ECO:0000313" key="8">
    <source>
        <dbReference type="EMBL" id="KAF0909805.1"/>
    </source>
</evidence>
<dbReference type="InterPro" id="IPR011333">
    <property type="entry name" value="SKP1/BTB/POZ_sf"/>
</dbReference>
<dbReference type="OrthoDB" id="1903179at2759"/>
<feature type="domain" description="SKP1 component POZ" evidence="7">
    <location>
        <begin position="29"/>
        <end position="52"/>
    </location>
</feature>
<comment type="pathway">
    <text evidence="1 4">Protein modification; protein ubiquitination.</text>
</comment>
<dbReference type="GO" id="GO:0006511">
    <property type="term" value="P:ubiquitin-dependent protein catabolic process"/>
    <property type="evidence" value="ECO:0007669"/>
    <property type="project" value="InterPro"/>
</dbReference>
<accession>A0A6G1DAL5</accession>
<dbReference type="UniPathway" id="UPA00143"/>
<proteinExistence type="inferred from homology"/>
<comment type="similarity">
    <text evidence="2 4">Belongs to the SKP1 family.</text>
</comment>
<dbReference type="InterPro" id="IPR016897">
    <property type="entry name" value="SKP1"/>
</dbReference>
<keyword evidence="9" id="KW-1185">Reference proteome</keyword>
<dbReference type="SUPFAM" id="SSF54695">
    <property type="entry name" value="POZ domain"/>
    <property type="match status" value="1"/>
</dbReference>
<dbReference type="SMART" id="SM00512">
    <property type="entry name" value="Skp1"/>
    <property type="match status" value="1"/>
</dbReference>
<dbReference type="AlphaFoldDB" id="A0A6G1DAL5"/>
<dbReference type="Gene3D" id="3.30.710.10">
    <property type="entry name" value="Potassium Channel Kv1.1, Chain A"/>
    <property type="match status" value="1"/>
</dbReference>